<dbReference type="Proteomes" id="UP001148838">
    <property type="component" value="Unassembled WGS sequence"/>
</dbReference>
<protein>
    <recommendedName>
        <fullName evidence="5">Arginine-hydroxylase NDUFAF5, mitochondrial</fullName>
    </recommendedName>
</protein>
<dbReference type="Pfam" id="PF13489">
    <property type="entry name" value="Methyltransf_23"/>
    <property type="match status" value="1"/>
</dbReference>
<dbReference type="InterPro" id="IPR029063">
    <property type="entry name" value="SAM-dependent_MTases_sf"/>
</dbReference>
<dbReference type="EMBL" id="JAJSOF020000017">
    <property type="protein sequence ID" value="KAJ4440269.1"/>
    <property type="molecule type" value="Genomic_DNA"/>
</dbReference>
<accession>A0ABQ8T2H8</accession>
<evidence type="ECO:0000313" key="4">
    <source>
        <dbReference type="Proteomes" id="UP001148838"/>
    </source>
</evidence>
<keyword evidence="1" id="KW-0489">Methyltransferase</keyword>
<gene>
    <name evidence="3" type="ORF">ANN_08408</name>
</gene>
<keyword evidence="2" id="KW-0808">Transferase</keyword>
<dbReference type="PANTHER" id="PTHR13090">
    <property type="entry name" value="ARGININE-HYDROXYLASE NDUFAF5, MITOCHONDRIAL"/>
    <property type="match status" value="1"/>
</dbReference>
<dbReference type="Gene3D" id="3.40.50.150">
    <property type="entry name" value="Vaccinia Virus protein VP39"/>
    <property type="match status" value="1"/>
</dbReference>
<evidence type="ECO:0000256" key="2">
    <source>
        <dbReference type="ARBA" id="ARBA00022679"/>
    </source>
</evidence>
<reference evidence="3 4" key="1">
    <citation type="journal article" date="2022" name="Allergy">
        <title>Genome assembly and annotation of Periplaneta americana reveal a comprehensive cockroach allergen profile.</title>
        <authorList>
            <person name="Wang L."/>
            <person name="Xiong Q."/>
            <person name="Saelim N."/>
            <person name="Wang L."/>
            <person name="Nong W."/>
            <person name="Wan A.T."/>
            <person name="Shi M."/>
            <person name="Liu X."/>
            <person name="Cao Q."/>
            <person name="Hui J.H.L."/>
            <person name="Sookrung N."/>
            <person name="Leung T.F."/>
            <person name="Tungtrongchitr A."/>
            <person name="Tsui S.K.W."/>
        </authorList>
    </citation>
    <scope>NUCLEOTIDE SEQUENCE [LARGE SCALE GENOMIC DNA]</scope>
    <source>
        <strain evidence="3">PWHHKU_190912</strain>
    </source>
</reference>
<dbReference type="PANTHER" id="PTHR13090:SF1">
    <property type="entry name" value="ARGININE-HYDROXYLASE NDUFAF5, MITOCHONDRIAL"/>
    <property type="match status" value="1"/>
</dbReference>
<proteinExistence type="predicted"/>
<evidence type="ECO:0000313" key="3">
    <source>
        <dbReference type="EMBL" id="KAJ4440269.1"/>
    </source>
</evidence>
<dbReference type="CDD" id="cd02440">
    <property type="entry name" value="AdoMet_MTases"/>
    <property type="match status" value="1"/>
</dbReference>
<evidence type="ECO:0000256" key="1">
    <source>
        <dbReference type="ARBA" id="ARBA00022603"/>
    </source>
</evidence>
<dbReference type="InterPro" id="IPR050602">
    <property type="entry name" value="Malonyl-ACP_OMT"/>
</dbReference>
<dbReference type="SUPFAM" id="SSF53335">
    <property type="entry name" value="S-adenosyl-L-methionine-dependent methyltransferases"/>
    <property type="match status" value="1"/>
</dbReference>
<comment type="caution">
    <text evidence="3">The sequence shown here is derived from an EMBL/GenBank/DDBJ whole genome shotgun (WGS) entry which is preliminary data.</text>
</comment>
<keyword evidence="4" id="KW-1185">Reference proteome</keyword>
<sequence>MNSLRANKNYSRFLPCRFYTTITKVLWRYDKKDVKPRLCYHTSRRSTNSRLQLTKITSGCNGKIGVIRREFFASSLLMQIKPPQNSAVNIFDREAKVLQRERAACAPDVELYDYLKEEVGYRLADRIFDIKRKFKRAVDLGCGRGYVAKHVDSESVEELIVCDMCPTWLKQASCPTDVNVKRKVVDEEFLPFEPSSLDLVTSSLSMHWVNDLPGAFQQINNCLRNDGVFLGAVFGGDTLYELRSSLQLAELERHGGLAPHISPFTEIRDIGSLLTRAGFTMLTVDTDEIVVGYPSMFELMWDLKGMGENNAAYNRKLNLRRDTAMAAAAIYRQLYGKEQDGRVSVPATFQIIYMLGWKPDASQPKPLERGSGEVSLKDLYRLDEVISKTKKVQIDDQAPDTKKKS</sequence>
<evidence type="ECO:0008006" key="5">
    <source>
        <dbReference type="Google" id="ProtNLM"/>
    </source>
</evidence>
<organism evidence="3 4">
    <name type="scientific">Periplaneta americana</name>
    <name type="common">American cockroach</name>
    <name type="synonym">Blatta americana</name>
    <dbReference type="NCBI Taxonomy" id="6978"/>
    <lineage>
        <taxon>Eukaryota</taxon>
        <taxon>Metazoa</taxon>
        <taxon>Ecdysozoa</taxon>
        <taxon>Arthropoda</taxon>
        <taxon>Hexapoda</taxon>
        <taxon>Insecta</taxon>
        <taxon>Pterygota</taxon>
        <taxon>Neoptera</taxon>
        <taxon>Polyneoptera</taxon>
        <taxon>Dictyoptera</taxon>
        <taxon>Blattodea</taxon>
        <taxon>Blattoidea</taxon>
        <taxon>Blattidae</taxon>
        <taxon>Blattinae</taxon>
        <taxon>Periplaneta</taxon>
    </lineage>
</organism>
<name>A0ABQ8T2H8_PERAM</name>